<accession>A0A0D2FXJ0</accession>
<protein>
    <recommendedName>
        <fullName evidence="3">Enoyl-CoA hydratase</fullName>
    </recommendedName>
</protein>
<organism evidence="1 2">
    <name type="scientific">Phialophora macrospora</name>
    <dbReference type="NCBI Taxonomy" id="1851006"/>
    <lineage>
        <taxon>Eukaryota</taxon>
        <taxon>Fungi</taxon>
        <taxon>Dikarya</taxon>
        <taxon>Ascomycota</taxon>
        <taxon>Pezizomycotina</taxon>
        <taxon>Eurotiomycetes</taxon>
        <taxon>Chaetothyriomycetidae</taxon>
        <taxon>Chaetothyriales</taxon>
        <taxon>Herpotrichiellaceae</taxon>
        <taxon>Phialophora</taxon>
    </lineage>
</organism>
<evidence type="ECO:0000313" key="2">
    <source>
        <dbReference type="Proteomes" id="UP000054266"/>
    </source>
</evidence>
<dbReference type="Proteomes" id="UP000054266">
    <property type="component" value="Unassembled WGS sequence"/>
</dbReference>
<sequence>MVGYGTLKIVLNGPITRAVFDNPPINILDHKVFSDLHSFLTNLRDDPNPPKVVIFSSANPKFFFAHYDLHILSATSPVPPPLDPREIAKNFVESARMMSSIGVVFIAEIAGQSLGAGNEILLQMDMRFAAPGTKLGSLEVGLGMLHAGGGAQYLTKLIGRGRALEYLLSANTVDAETAERIGWVNKAFPSVEDMTSYVDKLAQRIATFPAAALAATKAAVNEDAPSLEALDRDLERIVALAQTPEAQTAVTKFLQLGNDQQSGPWEDGLNDNLVKLWQ</sequence>
<dbReference type="Pfam" id="PF00378">
    <property type="entry name" value="ECH_1"/>
    <property type="match status" value="1"/>
</dbReference>
<name>A0A0D2FXJ0_9EURO</name>
<dbReference type="InterPro" id="IPR029045">
    <property type="entry name" value="ClpP/crotonase-like_dom_sf"/>
</dbReference>
<evidence type="ECO:0000313" key="1">
    <source>
        <dbReference type="EMBL" id="KIW73188.1"/>
    </source>
</evidence>
<gene>
    <name evidence="1" type="ORF">PV04_01325</name>
</gene>
<dbReference type="Gene3D" id="3.90.226.10">
    <property type="entry name" value="2-enoyl-CoA Hydratase, Chain A, domain 1"/>
    <property type="match status" value="1"/>
</dbReference>
<evidence type="ECO:0008006" key="3">
    <source>
        <dbReference type="Google" id="ProtNLM"/>
    </source>
</evidence>
<dbReference type="InterPro" id="IPR001753">
    <property type="entry name" value="Enoyl-CoA_hydra/iso"/>
</dbReference>
<dbReference type="PANTHER" id="PTHR43459">
    <property type="entry name" value="ENOYL-COA HYDRATASE"/>
    <property type="match status" value="1"/>
</dbReference>
<dbReference type="AlphaFoldDB" id="A0A0D2FXJ0"/>
<dbReference type="CDD" id="cd06558">
    <property type="entry name" value="crotonase-like"/>
    <property type="match status" value="1"/>
</dbReference>
<proteinExistence type="predicted"/>
<keyword evidence="2" id="KW-1185">Reference proteome</keyword>
<reference evidence="1 2" key="1">
    <citation type="submission" date="2015-01" db="EMBL/GenBank/DDBJ databases">
        <title>The Genome Sequence of Capronia semiimmersa CBS27337.</title>
        <authorList>
            <consortium name="The Broad Institute Genomics Platform"/>
            <person name="Cuomo C."/>
            <person name="de Hoog S."/>
            <person name="Gorbushina A."/>
            <person name="Stielow B."/>
            <person name="Teixiera M."/>
            <person name="Abouelleil A."/>
            <person name="Chapman S.B."/>
            <person name="Priest M."/>
            <person name="Young S.K."/>
            <person name="Wortman J."/>
            <person name="Nusbaum C."/>
            <person name="Birren B."/>
        </authorList>
    </citation>
    <scope>NUCLEOTIDE SEQUENCE [LARGE SCALE GENOMIC DNA]</scope>
    <source>
        <strain evidence="1 2">CBS 27337</strain>
    </source>
</reference>
<dbReference type="STRING" id="5601.A0A0D2FXJ0"/>
<dbReference type="PANTHER" id="PTHR43459:SF1">
    <property type="entry name" value="EG:BACN32G11.4 PROTEIN"/>
    <property type="match status" value="1"/>
</dbReference>
<dbReference type="HOGENOM" id="CLU_009834_7_1_1"/>
<dbReference type="EMBL" id="KN846956">
    <property type="protein sequence ID" value="KIW73188.1"/>
    <property type="molecule type" value="Genomic_DNA"/>
</dbReference>
<dbReference type="SUPFAM" id="SSF52096">
    <property type="entry name" value="ClpP/crotonase"/>
    <property type="match status" value="1"/>
</dbReference>